<keyword evidence="1" id="KW-0812">Transmembrane</keyword>
<dbReference type="AlphaFoldDB" id="A0A382F864"/>
<gene>
    <name evidence="2" type="ORF">METZ01_LOCUS211378</name>
</gene>
<protein>
    <submittedName>
        <fullName evidence="2">Uncharacterized protein</fullName>
    </submittedName>
</protein>
<reference evidence="2" key="1">
    <citation type="submission" date="2018-05" db="EMBL/GenBank/DDBJ databases">
        <authorList>
            <person name="Lanie J.A."/>
            <person name="Ng W.-L."/>
            <person name="Kazmierczak K.M."/>
            <person name="Andrzejewski T.M."/>
            <person name="Davidsen T.M."/>
            <person name="Wayne K.J."/>
            <person name="Tettelin H."/>
            <person name="Glass J.I."/>
            <person name="Rusch D."/>
            <person name="Podicherti R."/>
            <person name="Tsui H.-C.T."/>
            <person name="Winkler M.E."/>
        </authorList>
    </citation>
    <scope>NUCLEOTIDE SEQUENCE</scope>
</reference>
<proteinExistence type="predicted"/>
<organism evidence="2">
    <name type="scientific">marine metagenome</name>
    <dbReference type="NCBI Taxonomy" id="408172"/>
    <lineage>
        <taxon>unclassified sequences</taxon>
        <taxon>metagenomes</taxon>
        <taxon>ecological metagenomes</taxon>
    </lineage>
</organism>
<keyword evidence="1" id="KW-0472">Membrane</keyword>
<evidence type="ECO:0000313" key="2">
    <source>
        <dbReference type="EMBL" id="SVB58524.1"/>
    </source>
</evidence>
<name>A0A382F864_9ZZZZ</name>
<sequence>MSDYFNWLTFEWLMKNLEWIGAGMLLSLVILLFFPIILTIEFRKLSKDKD</sequence>
<evidence type="ECO:0000256" key="1">
    <source>
        <dbReference type="SAM" id="Phobius"/>
    </source>
</evidence>
<keyword evidence="1" id="KW-1133">Transmembrane helix</keyword>
<dbReference type="EMBL" id="UINC01048232">
    <property type="protein sequence ID" value="SVB58524.1"/>
    <property type="molecule type" value="Genomic_DNA"/>
</dbReference>
<accession>A0A382F864</accession>
<feature type="transmembrane region" description="Helical" evidence="1">
    <location>
        <begin position="20"/>
        <end position="40"/>
    </location>
</feature>